<accession>A0A250WUR8</accession>
<reference evidence="2 3" key="1">
    <citation type="submission" date="2017-08" db="EMBL/GenBank/DDBJ databases">
        <title>Acidophilic green algal genome provides insights into adaptation to an acidic environment.</title>
        <authorList>
            <person name="Hirooka S."/>
            <person name="Hirose Y."/>
            <person name="Kanesaki Y."/>
            <person name="Higuchi S."/>
            <person name="Fujiwara T."/>
            <person name="Onuma R."/>
            <person name="Era A."/>
            <person name="Ohbayashi R."/>
            <person name="Uzuka A."/>
            <person name="Nozaki H."/>
            <person name="Yoshikawa H."/>
            <person name="Miyagishima S.Y."/>
        </authorList>
    </citation>
    <scope>NUCLEOTIDE SEQUENCE [LARGE SCALE GENOMIC DNA]</scope>
    <source>
        <strain evidence="2 3">NIES-2499</strain>
    </source>
</reference>
<evidence type="ECO:0000313" key="3">
    <source>
        <dbReference type="Proteomes" id="UP000232323"/>
    </source>
</evidence>
<feature type="region of interest" description="Disordered" evidence="1">
    <location>
        <begin position="332"/>
        <end position="352"/>
    </location>
</feature>
<comment type="caution">
    <text evidence="2">The sequence shown here is derived from an EMBL/GenBank/DDBJ whole genome shotgun (WGS) entry which is preliminary data.</text>
</comment>
<feature type="region of interest" description="Disordered" evidence="1">
    <location>
        <begin position="248"/>
        <end position="313"/>
    </location>
</feature>
<name>A0A250WUR8_9CHLO</name>
<keyword evidence="3" id="KW-1185">Reference proteome</keyword>
<protein>
    <submittedName>
        <fullName evidence="2">Uncharacterized protein</fullName>
    </submittedName>
</protein>
<dbReference type="AlphaFoldDB" id="A0A250WUR8"/>
<feature type="compositionally biased region" description="Basic and acidic residues" evidence="1">
    <location>
        <begin position="257"/>
        <end position="271"/>
    </location>
</feature>
<feature type="region of interest" description="Disordered" evidence="1">
    <location>
        <begin position="378"/>
        <end position="447"/>
    </location>
</feature>
<organism evidence="2 3">
    <name type="scientific">Chlamydomonas eustigma</name>
    <dbReference type="NCBI Taxonomy" id="1157962"/>
    <lineage>
        <taxon>Eukaryota</taxon>
        <taxon>Viridiplantae</taxon>
        <taxon>Chlorophyta</taxon>
        <taxon>core chlorophytes</taxon>
        <taxon>Chlorophyceae</taxon>
        <taxon>CS clade</taxon>
        <taxon>Chlamydomonadales</taxon>
        <taxon>Chlamydomonadaceae</taxon>
        <taxon>Chlamydomonas</taxon>
    </lineage>
</organism>
<feature type="compositionally biased region" description="Gly residues" evidence="1">
    <location>
        <begin position="284"/>
        <end position="294"/>
    </location>
</feature>
<evidence type="ECO:0000313" key="2">
    <source>
        <dbReference type="EMBL" id="GAX74551.1"/>
    </source>
</evidence>
<gene>
    <name evidence="2" type="ORF">CEUSTIGMA_g2001.t1</name>
</gene>
<dbReference type="Proteomes" id="UP000232323">
    <property type="component" value="Unassembled WGS sequence"/>
</dbReference>
<proteinExistence type="predicted"/>
<evidence type="ECO:0000256" key="1">
    <source>
        <dbReference type="SAM" id="MobiDB-lite"/>
    </source>
</evidence>
<sequence length="447" mass="49130">MPEFLSAPQSHVPISRQNKRGLAHSLVNLAQARWAKLSRAVKGIARAMFLAKEDKEAFKAESEQALSAALAGVSEVKLHVEDVRDLQKINYLHQGNAGLYTEEAVKQRHDLRTDGGLMEAVRTWWRYLPKDETAKLPQVTKPVYCAMVVIIQMVLLPRFKMKGDINYDPEEDWLDDNKGQDSMGFPDFFDAMFELADMWCESMSASDYTALLSQLLLDAKAQGNMFDMLLKKFGYVAPDVAPDVGAVESDEVATSTSDRHKAADGSHDSVKESNNSKNMKSKKAGGGAKIMEGGGGDRKGQGIQGINGKNKGRKTKIVHMGDSRDVAALANVSQSGTSRDEGEDSLGDLNSTLGFAADHGARHAMIPEEGGDSGVHIEELEASSNHPSHSGVLEQATSLRPRHSLPPLQSDNRRKDSHRNRQAPHVLRAQVREKEEDPSEFQRCVCD</sequence>
<dbReference type="OrthoDB" id="549564at2759"/>
<dbReference type="EMBL" id="BEGY01000008">
    <property type="protein sequence ID" value="GAX74551.1"/>
    <property type="molecule type" value="Genomic_DNA"/>
</dbReference>